<evidence type="ECO:0000313" key="1">
    <source>
        <dbReference type="EMBL" id="PHJ35827.1"/>
    </source>
</evidence>
<dbReference type="Proteomes" id="UP000223296">
    <property type="component" value="Unassembled WGS sequence"/>
</dbReference>
<accession>A0AA44U9J6</accession>
<dbReference type="EMBL" id="AVBE01000002">
    <property type="protein sequence ID" value="PHJ35827.1"/>
    <property type="molecule type" value="Genomic_DNA"/>
</dbReference>
<name>A0AA44U9J6_NEIGO</name>
<gene>
    <name evidence="1" type="ORF">N776_00700</name>
</gene>
<reference evidence="1 2" key="1">
    <citation type="submission" date="2013-08" db="EMBL/GenBank/DDBJ databases">
        <authorList>
            <person name="Trees D."/>
        </authorList>
    </citation>
    <scope>NUCLEOTIDE SEQUENCE [LARGE SCALE GENOMIC DNA]</scope>
    <source>
        <strain evidence="1 2">3502</strain>
    </source>
</reference>
<sequence>MVSDFMAAPRADDAAEQPYFRFVDVYVRQARMVGLGI</sequence>
<proteinExistence type="predicted"/>
<organism evidence="1 2">
    <name type="scientific">Neisseria gonorrhoeae 3502</name>
    <dbReference type="NCBI Taxonomy" id="1193404"/>
    <lineage>
        <taxon>Bacteria</taxon>
        <taxon>Pseudomonadati</taxon>
        <taxon>Pseudomonadota</taxon>
        <taxon>Betaproteobacteria</taxon>
        <taxon>Neisseriales</taxon>
        <taxon>Neisseriaceae</taxon>
        <taxon>Neisseria</taxon>
    </lineage>
</organism>
<comment type="caution">
    <text evidence="1">The sequence shown here is derived from an EMBL/GenBank/DDBJ whole genome shotgun (WGS) entry which is preliminary data.</text>
</comment>
<dbReference type="AlphaFoldDB" id="A0AA44U9J6"/>
<evidence type="ECO:0000313" key="2">
    <source>
        <dbReference type="Proteomes" id="UP000223296"/>
    </source>
</evidence>
<protein>
    <submittedName>
        <fullName evidence="1">Uncharacterized protein</fullName>
    </submittedName>
</protein>